<keyword evidence="2" id="KW-1185">Reference proteome</keyword>
<protein>
    <submittedName>
        <fullName evidence="1">8224_t:CDS:1</fullName>
    </submittedName>
</protein>
<dbReference type="EMBL" id="CAJVPW010010911">
    <property type="protein sequence ID" value="CAG8620512.1"/>
    <property type="molecule type" value="Genomic_DNA"/>
</dbReference>
<proteinExistence type="predicted"/>
<accession>A0ACA9MYK0</accession>
<evidence type="ECO:0000313" key="1">
    <source>
        <dbReference type="EMBL" id="CAG8620512.1"/>
    </source>
</evidence>
<name>A0ACA9MYK0_9GLOM</name>
<gene>
    <name evidence="1" type="ORF">SPELUC_LOCUS7851</name>
</gene>
<dbReference type="Proteomes" id="UP000789366">
    <property type="component" value="Unassembled WGS sequence"/>
</dbReference>
<sequence>MSDKVSNAVQKLWTSYSKNTPQSLQLIDAYLVFILFSGVIQFVHCVLVGTYPYNAFLAGFISTVGSFVLAAQGHRHKLRNDGAVNVFSLRRTRCGTIRYVGYDGEELKSIHSSDRKHSDRGYNEIYLGSSECCQEKT</sequence>
<organism evidence="1 2">
    <name type="scientific">Cetraspora pellucida</name>
    <dbReference type="NCBI Taxonomy" id="1433469"/>
    <lineage>
        <taxon>Eukaryota</taxon>
        <taxon>Fungi</taxon>
        <taxon>Fungi incertae sedis</taxon>
        <taxon>Mucoromycota</taxon>
        <taxon>Glomeromycotina</taxon>
        <taxon>Glomeromycetes</taxon>
        <taxon>Diversisporales</taxon>
        <taxon>Gigasporaceae</taxon>
        <taxon>Cetraspora</taxon>
    </lineage>
</organism>
<comment type="caution">
    <text evidence="1">The sequence shown here is derived from an EMBL/GenBank/DDBJ whole genome shotgun (WGS) entry which is preliminary data.</text>
</comment>
<reference evidence="1" key="1">
    <citation type="submission" date="2021-06" db="EMBL/GenBank/DDBJ databases">
        <authorList>
            <person name="Kallberg Y."/>
            <person name="Tangrot J."/>
            <person name="Rosling A."/>
        </authorList>
    </citation>
    <scope>NUCLEOTIDE SEQUENCE</scope>
    <source>
        <strain evidence="1">28 12/20/2015</strain>
    </source>
</reference>
<evidence type="ECO:0000313" key="2">
    <source>
        <dbReference type="Proteomes" id="UP000789366"/>
    </source>
</evidence>